<dbReference type="EMBL" id="LGCN01000001">
    <property type="protein sequence ID" value="KOT46828.1"/>
    <property type="molecule type" value="Genomic_DNA"/>
</dbReference>
<dbReference type="PATRIC" id="fig|36816.3.peg.277"/>
<protein>
    <submittedName>
        <fullName evidence="2">Uncharacterized protein</fullName>
    </submittedName>
</protein>
<dbReference type="OrthoDB" id="4099030at2"/>
<feature type="region of interest" description="Disordered" evidence="1">
    <location>
        <begin position="153"/>
        <end position="185"/>
    </location>
</feature>
<gene>
    <name evidence="2" type="ORF">ADK41_01275</name>
</gene>
<comment type="caution">
    <text evidence="2">The sequence shown here is derived from an EMBL/GenBank/DDBJ whole genome shotgun (WGS) entry which is preliminary data.</text>
</comment>
<evidence type="ECO:0000313" key="3">
    <source>
        <dbReference type="Proteomes" id="UP000037773"/>
    </source>
</evidence>
<accession>A0A0M8QRK9</accession>
<feature type="region of interest" description="Disordered" evidence="1">
    <location>
        <begin position="104"/>
        <end position="137"/>
    </location>
</feature>
<dbReference type="Proteomes" id="UP000037773">
    <property type="component" value="Unassembled WGS sequence"/>
</dbReference>
<feature type="region of interest" description="Disordered" evidence="1">
    <location>
        <begin position="252"/>
        <end position="286"/>
    </location>
</feature>
<proteinExistence type="predicted"/>
<reference evidence="2 3" key="1">
    <citation type="submission" date="2015-07" db="EMBL/GenBank/DDBJ databases">
        <authorList>
            <person name="Noorani M."/>
        </authorList>
    </citation>
    <scope>NUCLEOTIDE SEQUENCE [LARGE SCALE GENOMIC DNA]</scope>
    <source>
        <strain evidence="2 3">NRRL B-24567</strain>
    </source>
</reference>
<name>A0A0M8QRK9_9ACTN</name>
<organism evidence="2 3">
    <name type="scientific">Streptomyces caelestis</name>
    <dbReference type="NCBI Taxonomy" id="36816"/>
    <lineage>
        <taxon>Bacteria</taxon>
        <taxon>Bacillati</taxon>
        <taxon>Actinomycetota</taxon>
        <taxon>Actinomycetes</taxon>
        <taxon>Kitasatosporales</taxon>
        <taxon>Streptomycetaceae</taxon>
        <taxon>Streptomyces</taxon>
    </lineage>
</organism>
<dbReference type="RefSeq" id="WP_030819326.1">
    <property type="nucleotide sequence ID" value="NZ_LGCN01000001.1"/>
</dbReference>
<sequence length="452" mass="50015">MIPADADELVTTQDIAEKYQANEATVTYWTTLPGFPEGWPAGPGRTLVREAAEVDAWLKENLPVHWAKGQDSDNPFGLPAGGPKDLVTLSDICAWEGKALGRSEPVPEGTLRSYMSKKPPKMPGPDRVPGDGKTPEVTERMWFRETAYAFVNRPRRMRRQTKAEEPPAGEQTPAAGSALPSRSATARTGHLDAHAIATTYGVSGQTARGWIRAAGFPEAGEHGYSAAEVDEWMRENRQRTWAKAQRRAELSGQAWAGSSATDEDAAVQRELAEPTASAEPATEAQGDRAQLTAEMIGPRYGVSEYTGLQWTNVKEKREGGKVVRQAFPAPRRTQPRTYDEREVDAWVEKHRPHVWAAFKGTGPALVHELPEGDPRDLLDINDFAEVLGMATRGEALARETVHAYHARGQIPFADRTADDGKKPRVFQDHWYRETVYRFVLSRRGPGRFGPRS</sequence>
<feature type="compositionally biased region" description="Basic and acidic residues" evidence="1">
    <location>
        <begin position="128"/>
        <end position="137"/>
    </location>
</feature>
<dbReference type="AlphaFoldDB" id="A0A0M8QRK9"/>
<evidence type="ECO:0000256" key="1">
    <source>
        <dbReference type="SAM" id="MobiDB-lite"/>
    </source>
</evidence>
<keyword evidence="3" id="KW-1185">Reference proteome</keyword>
<evidence type="ECO:0000313" key="2">
    <source>
        <dbReference type="EMBL" id="KOT46828.1"/>
    </source>
</evidence>
<feature type="compositionally biased region" description="Low complexity" evidence="1">
    <location>
        <begin position="273"/>
        <end position="284"/>
    </location>
</feature>